<keyword evidence="3" id="KW-1185">Reference proteome</keyword>
<keyword evidence="1" id="KW-0732">Signal</keyword>
<feature type="signal peptide" evidence="1">
    <location>
        <begin position="1"/>
        <end position="18"/>
    </location>
</feature>
<organism evidence="2 3">
    <name type="scientific">Amniculicola lignicola CBS 123094</name>
    <dbReference type="NCBI Taxonomy" id="1392246"/>
    <lineage>
        <taxon>Eukaryota</taxon>
        <taxon>Fungi</taxon>
        <taxon>Dikarya</taxon>
        <taxon>Ascomycota</taxon>
        <taxon>Pezizomycotina</taxon>
        <taxon>Dothideomycetes</taxon>
        <taxon>Pleosporomycetidae</taxon>
        <taxon>Pleosporales</taxon>
        <taxon>Amniculicolaceae</taxon>
        <taxon>Amniculicola</taxon>
    </lineage>
</organism>
<evidence type="ECO:0000313" key="3">
    <source>
        <dbReference type="Proteomes" id="UP000799779"/>
    </source>
</evidence>
<reference evidence="2" key="1">
    <citation type="journal article" date="2020" name="Stud. Mycol.">
        <title>101 Dothideomycetes genomes: a test case for predicting lifestyles and emergence of pathogens.</title>
        <authorList>
            <person name="Haridas S."/>
            <person name="Albert R."/>
            <person name="Binder M."/>
            <person name="Bloem J."/>
            <person name="Labutti K."/>
            <person name="Salamov A."/>
            <person name="Andreopoulos B."/>
            <person name="Baker S."/>
            <person name="Barry K."/>
            <person name="Bills G."/>
            <person name="Bluhm B."/>
            <person name="Cannon C."/>
            <person name="Castanera R."/>
            <person name="Culley D."/>
            <person name="Daum C."/>
            <person name="Ezra D."/>
            <person name="Gonzalez J."/>
            <person name="Henrissat B."/>
            <person name="Kuo A."/>
            <person name="Liang C."/>
            <person name="Lipzen A."/>
            <person name="Lutzoni F."/>
            <person name="Magnuson J."/>
            <person name="Mondo S."/>
            <person name="Nolan M."/>
            <person name="Ohm R."/>
            <person name="Pangilinan J."/>
            <person name="Park H.-J."/>
            <person name="Ramirez L."/>
            <person name="Alfaro M."/>
            <person name="Sun H."/>
            <person name="Tritt A."/>
            <person name="Yoshinaga Y."/>
            <person name="Zwiers L.-H."/>
            <person name="Turgeon B."/>
            <person name="Goodwin S."/>
            <person name="Spatafora J."/>
            <person name="Crous P."/>
            <person name="Grigoriev I."/>
        </authorList>
    </citation>
    <scope>NUCLEOTIDE SEQUENCE</scope>
    <source>
        <strain evidence="2">CBS 123094</strain>
    </source>
</reference>
<gene>
    <name evidence="2" type="ORF">P154DRAFT_200819</name>
</gene>
<protein>
    <submittedName>
        <fullName evidence="2">Uncharacterized protein</fullName>
    </submittedName>
</protein>
<dbReference type="OrthoDB" id="5958943at2759"/>
<name>A0A6A5WH10_9PLEO</name>
<dbReference type="SUPFAM" id="SSF63825">
    <property type="entry name" value="YWTD domain"/>
    <property type="match status" value="1"/>
</dbReference>
<dbReference type="AlphaFoldDB" id="A0A6A5WH10"/>
<accession>A0A6A5WH10</accession>
<dbReference type="Proteomes" id="UP000799779">
    <property type="component" value="Unassembled WGS sequence"/>
</dbReference>
<evidence type="ECO:0000313" key="2">
    <source>
        <dbReference type="EMBL" id="KAF2000348.1"/>
    </source>
</evidence>
<sequence>MHSVQFVPAFLVLASVIAQKLPPLRDHLLIADTGVGHRSSPVQTWQTSLRRLESDGSSTRTLFEYGNPTPQNQPIGSTSIVLDPETLSVYVATGQGIIRTEIDGSGNETVIPESATSVVLAGGRLYWGTMYDGLIKSANLDGTDVKMARNVSSGINYNIIPSYTPAISYPDGLAVVPRDFMYWSSSNSGIGQVENGTIKRISISLSKEMKYEEILVTSVNMPGQLRVVGPWLYFVEKGRYSNSPTSLKRFKIPLARNRDPVAIETIISASQFPEIFTENDKVDKLTLSIKSFAVDTENKRLWVAAESNSRIMFAKIIEMGLDGEDVKVINSDPKQIGIPVGLEYVR</sequence>
<dbReference type="InterPro" id="IPR011042">
    <property type="entry name" value="6-blade_b-propeller_TolB-like"/>
</dbReference>
<dbReference type="EMBL" id="ML977589">
    <property type="protein sequence ID" value="KAF2000348.1"/>
    <property type="molecule type" value="Genomic_DNA"/>
</dbReference>
<proteinExistence type="predicted"/>
<dbReference type="Gene3D" id="2.120.10.30">
    <property type="entry name" value="TolB, C-terminal domain"/>
    <property type="match status" value="1"/>
</dbReference>
<evidence type="ECO:0000256" key="1">
    <source>
        <dbReference type="SAM" id="SignalP"/>
    </source>
</evidence>
<feature type="chain" id="PRO_5025544439" evidence="1">
    <location>
        <begin position="19"/>
        <end position="346"/>
    </location>
</feature>